<dbReference type="InterPro" id="IPR029672">
    <property type="entry name" value="FAM199X_fam"/>
</dbReference>
<proteinExistence type="inferred from homology"/>
<name>A0ABM4BYB5_HYDVU</name>
<organism evidence="2 3">
    <name type="scientific">Hydra vulgaris</name>
    <name type="common">Hydra</name>
    <name type="synonym">Hydra attenuata</name>
    <dbReference type="NCBI Taxonomy" id="6087"/>
    <lineage>
        <taxon>Eukaryota</taxon>
        <taxon>Metazoa</taxon>
        <taxon>Cnidaria</taxon>
        <taxon>Hydrozoa</taxon>
        <taxon>Hydroidolina</taxon>
        <taxon>Anthoathecata</taxon>
        <taxon>Aplanulata</taxon>
        <taxon>Hydridae</taxon>
        <taxon>Hydra</taxon>
    </lineage>
</organism>
<sequence>MMLSASESEQLEHGVLGMCDDFSSYLIDFHADRFLNFCSSYSEDNLYTSLLDDERSSSSSCPSTSSENCDLEFMTSHDIFSMERLQPQSCESPRKFLSKEYLSSTKNVNSKYTEKKSNKFLKQFQKKWCEYTKQQQYKALESLMDIVSRRLGLKEQLEVINIINPKAELHQSDTEFFIDFDLIDDHKYEKVKIFVNKEIHKLRSKVTKSCNFNRKKNISNNSEKVAKLKSCLPRSTKKLTRYSKNVRQDRKEQQSGFFVNEQVVAVAALPNCDDDSEEEIDILS</sequence>
<reference evidence="3" key="1">
    <citation type="submission" date="2025-08" db="UniProtKB">
        <authorList>
            <consortium name="RefSeq"/>
        </authorList>
    </citation>
    <scope>IDENTIFICATION</scope>
</reference>
<protein>
    <submittedName>
        <fullName evidence="3">Protein FAM199X isoform X2</fullName>
    </submittedName>
</protein>
<dbReference type="Pfam" id="PF15814">
    <property type="entry name" value="FAM199X"/>
    <property type="match status" value="1"/>
</dbReference>
<dbReference type="RefSeq" id="XP_065654205.1">
    <property type="nucleotide sequence ID" value="XM_065798133.1"/>
</dbReference>
<dbReference type="Proteomes" id="UP001652625">
    <property type="component" value="Chromosome 05"/>
</dbReference>
<dbReference type="PANTHER" id="PTHR32003">
    <property type="entry name" value="PROTEIN FAM199X"/>
    <property type="match status" value="1"/>
</dbReference>
<dbReference type="PANTHER" id="PTHR32003:SF1">
    <property type="entry name" value="PROTEIN FAM199X"/>
    <property type="match status" value="1"/>
</dbReference>
<comment type="similarity">
    <text evidence="1">Belongs to the FAM199 family.</text>
</comment>
<evidence type="ECO:0000313" key="3">
    <source>
        <dbReference type="RefSeq" id="XP_065654205.1"/>
    </source>
</evidence>
<gene>
    <name evidence="3" type="primary">LOC100197413</name>
</gene>
<dbReference type="GeneID" id="100197413"/>
<evidence type="ECO:0000313" key="2">
    <source>
        <dbReference type="Proteomes" id="UP001652625"/>
    </source>
</evidence>
<evidence type="ECO:0000256" key="1">
    <source>
        <dbReference type="ARBA" id="ARBA00009319"/>
    </source>
</evidence>
<accession>A0ABM4BYB5</accession>
<keyword evidence="2" id="KW-1185">Reference proteome</keyword>